<evidence type="ECO:0000259" key="3">
    <source>
        <dbReference type="PROSITE" id="PS50075"/>
    </source>
</evidence>
<comment type="caution">
    <text evidence="4">The sequence shown here is derived from an EMBL/GenBank/DDBJ whole genome shotgun (WGS) entry which is preliminary data.</text>
</comment>
<keyword evidence="5" id="KW-1185">Reference proteome</keyword>
<protein>
    <recommendedName>
        <fullName evidence="3">Carrier domain-containing protein</fullName>
    </recommendedName>
</protein>
<dbReference type="EMBL" id="SMKE01000521">
    <property type="protein sequence ID" value="TDB91475.1"/>
    <property type="molecule type" value="Genomic_DNA"/>
</dbReference>
<keyword evidence="2" id="KW-0597">Phosphoprotein</keyword>
<accession>A0ABY2DHH0</accession>
<sequence length="58" mass="6148">MTHSTTRPAPEATDLATALATIMSTHLSDQPIGLDDDFYAMGGDSLIALRVVTDAQRS</sequence>
<evidence type="ECO:0000256" key="1">
    <source>
        <dbReference type="ARBA" id="ARBA00022450"/>
    </source>
</evidence>
<evidence type="ECO:0000313" key="4">
    <source>
        <dbReference type="EMBL" id="TDB91475.1"/>
    </source>
</evidence>
<feature type="domain" description="Carrier" evidence="3">
    <location>
        <begin position="10"/>
        <end position="58"/>
    </location>
</feature>
<feature type="non-terminal residue" evidence="4">
    <location>
        <position position="58"/>
    </location>
</feature>
<dbReference type="Pfam" id="PF00550">
    <property type="entry name" value="PP-binding"/>
    <property type="match status" value="1"/>
</dbReference>
<dbReference type="SUPFAM" id="SSF47336">
    <property type="entry name" value="ACP-like"/>
    <property type="match status" value="1"/>
</dbReference>
<dbReference type="PROSITE" id="PS50075">
    <property type="entry name" value="CARRIER"/>
    <property type="match status" value="1"/>
</dbReference>
<reference evidence="4 5" key="1">
    <citation type="submission" date="2019-02" db="EMBL/GenBank/DDBJ databases">
        <title>Draft genome sequences of novel Actinobacteria.</title>
        <authorList>
            <person name="Sahin N."/>
            <person name="Ay H."/>
            <person name="Saygin H."/>
        </authorList>
    </citation>
    <scope>NUCLEOTIDE SEQUENCE [LARGE SCALE GENOMIC DNA]</scope>
    <source>
        <strain evidence="4 5">JCM 30529</strain>
    </source>
</reference>
<dbReference type="InterPro" id="IPR006162">
    <property type="entry name" value="Ppantetheine_attach_site"/>
</dbReference>
<dbReference type="PROSITE" id="PS00012">
    <property type="entry name" value="PHOSPHOPANTETHEINE"/>
    <property type="match status" value="1"/>
</dbReference>
<proteinExistence type="predicted"/>
<dbReference type="Gene3D" id="1.10.1200.10">
    <property type="entry name" value="ACP-like"/>
    <property type="match status" value="1"/>
</dbReference>
<evidence type="ECO:0000256" key="2">
    <source>
        <dbReference type="ARBA" id="ARBA00022553"/>
    </source>
</evidence>
<keyword evidence="1" id="KW-0596">Phosphopantetheine</keyword>
<dbReference type="Proteomes" id="UP000295626">
    <property type="component" value="Unassembled WGS sequence"/>
</dbReference>
<dbReference type="InterPro" id="IPR009081">
    <property type="entry name" value="PP-bd_ACP"/>
</dbReference>
<evidence type="ECO:0000313" key="5">
    <source>
        <dbReference type="Proteomes" id="UP000295626"/>
    </source>
</evidence>
<organism evidence="4 5">
    <name type="scientific">Micromonospora fluostatini</name>
    <dbReference type="NCBI Taxonomy" id="1629071"/>
    <lineage>
        <taxon>Bacteria</taxon>
        <taxon>Bacillati</taxon>
        <taxon>Actinomycetota</taxon>
        <taxon>Actinomycetes</taxon>
        <taxon>Micromonosporales</taxon>
        <taxon>Micromonosporaceae</taxon>
        <taxon>Micromonospora</taxon>
    </lineage>
</organism>
<dbReference type="InterPro" id="IPR036736">
    <property type="entry name" value="ACP-like_sf"/>
</dbReference>
<gene>
    <name evidence="4" type="ORF">E1091_13705</name>
</gene>
<name>A0ABY2DHH0_9ACTN</name>